<dbReference type="GO" id="GO:0005549">
    <property type="term" value="F:odorant binding"/>
    <property type="evidence" value="ECO:0007669"/>
    <property type="project" value="InterPro"/>
</dbReference>
<feature type="transmembrane region" description="Helical" evidence="10">
    <location>
        <begin position="34"/>
        <end position="55"/>
    </location>
</feature>
<accession>A0A4E0RSH4</accession>
<feature type="transmembrane region" description="Helical" evidence="10">
    <location>
        <begin position="67"/>
        <end position="92"/>
    </location>
</feature>
<evidence type="ECO:0000256" key="1">
    <source>
        <dbReference type="ARBA" id="ARBA00004651"/>
    </source>
</evidence>
<comment type="caution">
    <text evidence="10">Lacks conserved residue(s) required for the propagation of feature annotation.</text>
</comment>
<dbReference type="GO" id="GO:0007165">
    <property type="term" value="P:signal transduction"/>
    <property type="evidence" value="ECO:0007669"/>
    <property type="project" value="UniProtKB-KW"/>
</dbReference>
<organism evidence="11 12">
    <name type="scientific">Diachasma alloeum</name>
    <dbReference type="NCBI Taxonomy" id="454923"/>
    <lineage>
        <taxon>Eukaryota</taxon>
        <taxon>Metazoa</taxon>
        <taxon>Ecdysozoa</taxon>
        <taxon>Arthropoda</taxon>
        <taxon>Hexapoda</taxon>
        <taxon>Insecta</taxon>
        <taxon>Pterygota</taxon>
        <taxon>Neoptera</taxon>
        <taxon>Endopterygota</taxon>
        <taxon>Hymenoptera</taxon>
        <taxon>Apocrita</taxon>
        <taxon>Ichneumonoidea</taxon>
        <taxon>Braconidae</taxon>
        <taxon>Opiinae</taxon>
        <taxon>Diachasma</taxon>
    </lineage>
</organism>
<dbReference type="GeneID" id="107040848"/>
<keyword evidence="3 10" id="KW-0716">Sensory transduction</keyword>
<dbReference type="PANTHER" id="PTHR21137:SF35">
    <property type="entry name" value="ODORANT RECEPTOR 19A-RELATED"/>
    <property type="match status" value="1"/>
</dbReference>
<keyword evidence="7 10" id="KW-0472">Membrane</keyword>
<evidence type="ECO:0000256" key="5">
    <source>
        <dbReference type="ARBA" id="ARBA00022725"/>
    </source>
</evidence>
<dbReference type="KEGG" id="dam:107040848"/>
<feature type="transmembrane region" description="Helical" evidence="10">
    <location>
        <begin position="193"/>
        <end position="214"/>
    </location>
</feature>
<evidence type="ECO:0000256" key="7">
    <source>
        <dbReference type="ARBA" id="ARBA00023136"/>
    </source>
</evidence>
<keyword evidence="8 10" id="KW-0675">Receptor</keyword>
<keyword evidence="9 10" id="KW-0807">Transducer</keyword>
<dbReference type="OrthoDB" id="7548151at2759"/>
<evidence type="ECO:0000313" key="11">
    <source>
        <dbReference type="EMBL" id="THK32877.1"/>
    </source>
</evidence>
<name>A0A4E0RSH4_9HYME</name>
<gene>
    <name evidence="11" type="primary">Or177</name>
    <name evidence="11" type="ORF">DALL_DALL000027</name>
</gene>
<evidence type="ECO:0000256" key="9">
    <source>
        <dbReference type="ARBA" id="ARBA00023224"/>
    </source>
</evidence>
<dbReference type="GO" id="GO:0004984">
    <property type="term" value="F:olfactory receptor activity"/>
    <property type="evidence" value="ECO:0007669"/>
    <property type="project" value="InterPro"/>
</dbReference>
<comment type="similarity">
    <text evidence="10">Belongs to the insect chemoreceptor superfamily. Heteromeric odorant receptor channel (TC 1.A.69) family.</text>
</comment>
<protein>
    <recommendedName>
        <fullName evidence="10">Odorant receptor</fullName>
    </recommendedName>
</protein>
<evidence type="ECO:0000256" key="3">
    <source>
        <dbReference type="ARBA" id="ARBA00022606"/>
    </source>
</evidence>
<evidence type="ECO:0000256" key="10">
    <source>
        <dbReference type="RuleBase" id="RU351113"/>
    </source>
</evidence>
<dbReference type="EMBL" id="ML158563">
    <property type="protein sequence ID" value="THK32877.1"/>
    <property type="molecule type" value="Genomic_DNA"/>
</dbReference>
<keyword evidence="5 10" id="KW-0552">Olfaction</keyword>
<keyword evidence="12" id="KW-1185">Reference proteome</keyword>
<dbReference type="GO" id="GO:0005886">
    <property type="term" value="C:plasma membrane"/>
    <property type="evidence" value="ECO:0007669"/>
    <property type="project" value="UniProtKB-SubCell"/>
</dbReference>
<feature type="transmembrane region" description="Helical" evidence="10">
    <location>
        <begin position="264"/>
        <end position="283"/>
    </location>
</feature>
<evidence type="ECO:0000313" key="12">
    <source>
        <dbReference type="Proteomes" id="UP000297026"/>
    </source>
</evidence>
<evidence type="ECO:0000256" key="2">
    <source>
        <dbReference type="ARBA" id="ARBA00022475"/>
    </source>
</evidence>
<dbReference type="Pfam" id="PF02949">
    <property type="entry name" value="7tm_6"/>
    <property type="match status" value="1"/>
</dbReference>
<proteinExistence type="inferred from homology"/>
<dbReference type="PANTHER" id="PTHR21137">
    <property type="entry name" value="ODORANT RECEPTOR"/>
    <property type="match status" value="1"/>
</dbReference>
<comment type="subcellular location">
    <subcellularLocation>
        <location evidence="1 10">Cell membrane</location>
        <topology evidence="1 10">Multi-pass membrane protein</topology>
    </subcellularLocation>
</comment>
<keyword evidence="2" id="KW-1003">Cell membrane</keyword>
<dbReference type="InterPro" id="IPR004117">
    <property type="entry name" value="7tm6_olfct_rcpt"/>
</dbReference>
<reference evidence="11" key="1">
    <citation type="submission" date="2019-02" db="EMBL/GenBank/DDBJ databases">
        <title>Genome of the parasitoid wasp Diachasma alloeum, an emerging model for ecological speciation and transitions to asexual reproduction.</title>
        <authorList>
            <person name="Robertson H.M."/>
            <person name="Walden K.K."/>
            <person name="Tvedte E.S."/>
            <person name="Hood G.R."/>
            <person name="Feder J.L."/>
            <person name="Forbes A.A."/>
            <person name="Logsdon J.M."/>
            <person name="Mcelroy K.E."/>
        </authorList>
    </citation>
    <scope>NUCLEOTIDE SEQUENCE [LARGE SCALE GENOMIC DNA]</scope>
    <source>
        <strain evidence="11">Michigan</strain>
    </source>
</reference>
<feature type="transmembrane region" description="Helical" evidence="10">
    <location>
        <begin position="128"/>
        <end position="153"/>
    </location>
</feature>
<feature type="transmembrane region" description="Helical" evidence="10">
    <location>
        <begin position="363"/>
        <end position="382"/>
    </location>
</feature>
<dbReference type="Proteomes" id="UP000297026">
    <property type="component" value="Unassembled WGS sequence"/>
</dbReference>
<evidence type="ECO:0000256" key="6">
    <source>
        <dbReference type="ARBA" id="ARBA00022989"/>
    </source>
</evidence>
<keyword evidence="4 10" id="KW-0812">Transmembrane</keyword>
<dbReference type="AlphaFoldDB" id="A0A4E0RSH4"/>
<dbReference type="CTD" id="100463126"/>
<keyword evidence="6 10" id="KW-1133">Transmembrane helix</keyword>
<sequence>MANDPRAEEYFLIRKTIQKLVFFMGVWPSEDSSFAYRFLHYVPVTLYFNAIMIILNSIAHHLDNAKIITLSFGVVAVYLLCALKVLCLAMNVKKIMWFYKTIDELCNQFLSDGRLQRFVLSDVTIYRYFFWFHTSLCGFSGTIPLVMSMVSVMNQKIHHIHPIKYNLIIPGMYPWNASINELIYGLHFGLESYTLMWTFYVGALVDVLFSFSLLQMTIPLRGMSHAITHICDQNDYRGTLHRCLVQYRTLIQCRNIIENTYGPIILGVAITGPIALCSLAWQVTQMETINNFQKFRFAVHGVAKILQVFSYSWSATILKGKSEDFLVKVYSSEWYGSRTFMNTVLTMLIQRPLTIKAGHMTDVSLGMFVFVMKTTVSYYLLLQTMEQKSAQ</sequence>
<evidence type="ECO:0000256" key="8">
    <source>
        <dbReference type="ARBA" id="ARBA00023170"/>
    </source>
</evidence>
<evidence type="ECO:0000256" key="4">
    <source>
        <dbReference type="ARBA" id="ARBA00022692"/>
    </source>
</evidence>